<name>A0ABW3PBH0_9PROT</name>
<dbReference type="SUPFAM" id="SSF82866">
    <property type="entry name" value="Multidrug efflux transporter AcrB transmembrane domain"/>
    <property type="match status" value="2"/>
</dbReference>
<dbReference type="Gene3D" id="3.30.70.1320">
    <property type="entry name" value="Multidrug efflux transporter AcrB pore domain like"/>
    <property type="match status" value="1"/>
</dbReference>
<reference evidence="3" key="1">
    <citation type="journal article" date="2019" name="Int. J. Syst. Evol. Microbiol.">
        <title>The Global Catalogue of Microorganisms (GCM) 10K type strain sequencing project: providing services to taxonomists for standard genome sequencing and annotation.</title>
        <authorList>
            <consortium name="The Broad Institute Genomics Platform"/>
            <consortium name="The Broad Institute Genome Sequencing Center for Infectious Disease"/>
            <person name="Wu L."/>
            <person name="Ma J."/>
        </authorList>
    </citation>
    <scope>NUCLEOTIDE SEQUENCE [LARGE SCALE GENOMIC DNA]</scope>
    <source>
        <strain evidence="3">CCUG 58411</strain>
    </source>
</reference>
<feature type="transmembrane region" description="Helical" evidence="1">
    <location>
        <begin position="958"/>
        <end position="975"/>
    </location>
</feature>
<evidence type="ECO:0000313" key="2">
    <source>
        <dbReference type="EMBL" id="MFD1121426.1"/>
    </source>
</evidence>
<sequence>MNPSRIFIERPVATLLLMLAILLSGLMAYRLLPQSALPQVDYPTIQVVTMYPGASPDVMATAVTAPLERQFGSMTGLSQMFSSSSAGASVITLQFALHLSLDEAEQYVQASINAADNYLPTDLPAPPVFNKVNPADAAVLTLAVSDETLSLPDLQDLVETRLVQKISQVSGVGLVSVGGGNRPAVRVRAYPQALAAYGISFEALRLAIAASNSNQAKGNIDGTFLSIALDANSQLKKASEYRTQIIAIRNGTPVRLSDVAEVTDDVENPYLGAWVNQRPVILLSIQRQPGANVIDVVDRIQSLLPELKATIASDIQIDVISDRTTSIRSAIHDVQFELMLAIGLVIMVIFLFLRTLSGTLIPSLAVPLSLLGTFSVMYFAGFSVNNLTLMALTIATGFVVDDAIVMIENISRHIEEGASPMQAALDGSREIGFTIISLTFSLIAVLIPLLFMQDVVGRLFREFASTLAIAILISGIVSLTLTPMLSARLLKPVDPGRTRGWQQWVEQRFNALTNAYGRSLNWVLAHQPLALAVTLITVLLTFLLVWWIPKGFFPTQDNGLIQAVIEAPQSWSFRQVSEKHHAMVESILQDPDVANVSSVVGVDGINKTLNESRLLIALKPIAQRTARVPEIIERIQQQVPDDQGFSISMQPVQDLTVETRTGPTSYQLTAVSLDAEALHQSIPKLVDALEKLPALSDVSSSDKTSGLKAYVEVDRDAASRLGISMAAIDDVLYSAYGQRFISTIFTQTNQYRVVLEANTNPDAGLHALEQLYVTSAAGESIPLSVIARLSEGSGSLVVHRQDQFPAAVVYFNVASGVSLGEAVTAIESATAKLGLPSTVQLGFQGAALAFRAALDNELLLVIAAIITMYIVLGVLYESYVHPLTILSTLPSASVGALLALFISGHSLTIIAIIGIVLLIGIVQKNAIMMIDFALDAERLHSNQAPQAIYQAALLRFRPILMTTFAALLSALPLMFSQGTGSELRQPLGIVMVGGLLFSQVLTLYTTPVIYLSFDRLSRRFKRNPPAPLRSATPLEKS</sequence>
<organism evidence="2 3">
    <name type="scientific">Methylophilus flavus</name>
    <dbReference type="NCBI Taxonomy" id="640084"/>
    <lineage>
        <taxon>Bacteria</taxon>
        <taxon>Pseudomonadati</taxon>
        <taxon>Pseudomonadota</taxon>
        <taxon>Betaproteobacteria</taxon>
        <taxon>Nitrosomonadales</taxon>
        <taxon>Methylophilaceae</taxon>
        <taxon>Methylophilus</taxon>
    </lineage>
</organism>
<dbReference type="InterPro" id="IPR001036">
    <property type="entry name" value="Acrflvin-R"/>
</dbReference>
<feature type="transmembrane region" description="Helical" evidence="1">
    <location>
        <begin position="529"/>
        <end position="548"/>
    </location>
</feature>
<dbReference type="InterPro" id="IPR027463">
    <property type="entry name" value="AcrB_DN_DC_subdom"/>
</dbReference>
<dbReference type="RefSeq" id="WP_379030215.1">
    <property type="nucleotide sequence ID" value="NZ_JBHTLN010000001.1"/>
</dbReference>
<dbReference type="Gene3D" id="3.30.70.1430">
    <property type="entry name" value="Multidrug efflux transporter AcrB pore domain"/>
    <property type="match status" value="2"/>
</dbReference>
<feature type="transmembrane region" description="Helical" evidence="1">
    <location>
        <begin position="431"/>
        <end position="451"/>
    </location>
</feature>
<feature type="transmembrane region" description="Helical" evidence="1">
    <location>
        <begin position="463"/>
        <end position="485"/>
    </location>
</feature>
<accession>A0ABW3PBH0</accession>
<feature type="transmembrane region" description="Helical" evidence="1">
    <location>
        <begin position="334"/>
        <end position="353"/>
    </location>
</feature>
<feature type="transmembrane region" description="Helical" evidence="1">
    <location>
        <begin position="360"/>
        <end position="380"/>
    </location>
</feature>
<keyword evidence="3" id="KW-1185">Reference proteome</keyword>
<dbReference type="Pfam" id="PF00873">
    <property type="entry name" value="ACR_tran"/>
    <property type="match status" value="1"/>
</dbReference>
<feature type="transmembrane region" description="Helical" evidence="1">
    <location>
        <begin position="987"/>
        <end position="1013"/>
    </location>
</feature>
<comment type="caution">
    <text evidence="2">The sequence shown here is derived from an EMBL/GenBank/DDBJ whole genome shotgun (WGS) entry which is preliminary data.</text>
</comment>
<proteinExistence type="predicted"/>
<dbReference type="Gene3D" id="1.20.1640.10">
    <property type="entry name" value="Multidrug efflux transporter AcrB transmembrane domain"/>
    <property type="match status" value="2"/>
</dbReference>
<dbReference type="Gene3D" id="3.30.2090.10">
    <property type="entry name" value="Multidrug efflux transporter AcrB TolC docking domain, DN and DC subdomains"/>
    <property type="match status" value="2"/>
</dbReference>
<dbReference type="Proteomes" id="UP001597206">
    <property type="component" value="Unassembled WGS sequence"/>
</dbReference>
<dbReference type="PANTHER" id="PTHR32063:SF21">
    <property type="entry name" value="MULTIDRUG RESISTANCE PROTEIN MDTB"/>
    <property type="match status" value="1"/>
</dbReference>
<keyword evidence="1" id="KW-0812">Transmembrane</keyword>
<dbReference type="SUPFAM" id="SSF82693">
    <property type="entry name" value="Multidrug efflux transporter AcrB pore domain, PN1, PN2, PC1 and PC2 subdomains"/>
    <property type="match status" value="3"/>
</dbReference>
<dbReference type="PRINTS" id="PR00702">
    <property type="entry name" value="ACRIFLAVINRP"/>
</dbReference>
<dbReference type="Gene3D" id="3.30.70.1440">
    <property type="entry name" value="Multidrug efflux transporter AcrB pore domain"/>
    <property type="match status" value="1"/>
</dbReference>
<keyword evidence="1" id="KW-1133">Transmembrane helix</keyword>
<keyword evidence="1" id="KW-0472">Membrane</keyword>
<feature type="transmembrane region" description="Helical" evidence="1">
    <location>
        <begin position="858"/>
        <end position="876"/>
    </location>
</feature>
<evidence type="ECO:0000313" key="3">
    <source>
        <dbReference type="Proteomes" id="UP001597206"/>
    </source>
</evidence>
<dbReference type="PANTHER" id="PTHR32063">
    <property type="match status" value="1"/>
</dbReference>
<gene>
    <name evidence="2" type="ORF">ACFQ2T_02840</name>
</gene>
<protein>
    <submittedName>
        <fullName evidence="2">Efflux RND transporter permease subunit</fullName>
    </submittedName>
</protein>
<dbReference type="SUPFAM" id="SSF82714">
    <property type="entry name" value="Multidrug efflux transporter AcrB TolC docking domain, DN and DC subdomains"/>
    <property type="match status" value="2"/>
</dbReference>
<feature type="transmembrane region" description="Helical" evidence="1">
    <location>
        <begin position="896"/>
        <end position="922"/>
    </location>
</feature>
<evidence type="ECO:0000256" key="1">
    <source>
        <dbReference type="SAM" id="Phobius"/>
    </source>
</evidence>
<dbReference type="EMBL" id="JBHTLN010000001">
    <property type="protein sequence ID" value="MFD1121426.1"/>
    <property type="molecule type" value="Genomic_DNA"/>
</dbReference>